<dbReference type="Proteomes" id="UP000222056">
    <property type="component" value="Unassembled WGS sequence"/>
</dbReference>
<protein>
    <submittedName>
        <fullName evidence="3">Bifunctional non-homologous end joining protein LigD</fullName>
    </submittedName>
</protein>
<organism evidence="3 4">
    <name type="scientific">Thermoleophilum album</name>
    <dbReference type="NCBI Taxonomy" id="29539"/>
    <lineage>
        <taxon>Bacteria</taxon>
        <taxon>Bacillati</taxon>
        <taxon>Actinomycetota</taxon>
        <taxon>Thermoleophilia</taxon>
        <taxon>Thermoleophilales</taxon>
        <taxon>Thermoleophilaceae</taxon>
        <taxon>Thermoleophilum</taxon>
    </lineage>
</organism>
<dbReference type="AlphaFoldDB" id="A0A1H6FIG4"/>
<dbReference type="RefSeq" id="WP_093115162.1">
    <property type="nucleotide sequence ID" value="NZ_FNWJ01000001.1"/>
</dbReference>
<sequence>MSVAPRAHDAAAGEPVALDVDGRQVTVSRPRKLLFPAAGLSKLDLARHYQRVGPLMLPHVRERPVSMERYPDGVASEGFFHKDVPPHFPSWIARVRVPRRSDGETVYAVIDSVATLVYLADQACVTPHVWTSRRPDLERPDRLIFDLDPPPGAPPAVARRAARLVGDALRCVGLVPYFLATGKRGFHVVAPIHPTHKFEAVRALARELAARLARRHHDELTDAQRKAARGGRVYVDVARNGFAQTAVPPYAVRATPKASVAVPIGWNELARSSTRPDRFHLRNVWRRLGVVGDLWRAIDSDARELDDVRRRLVALEPSGVSGARRAKRRGARSGSPEPDPSGRPR</sequence>
<dbReference type="OrthoDB" id="4296267at2"/>
<feature type="region of interest" description="Disordered" evidence="1">
    <location>
        <begin position="316"/>
        <end position="345"/>
    </location>
</feature>
<dbReference type="PANTHER" id="PTHR42705">
    <property type="entry name" value="BIFUNCTIONAL NON-HOMOLOGOUS END JOINING PROTEIN LIGD"/>
    <property type="match status" value="1"/>
</dbReference>
<dbReference type="STRING" id="29539.SAMN02745716_0059"/>
<dbReference type="Pfam" id="PF21686">
    <property type="entry name" value="LigD_Prim-Pol"/>
    <property type="match status" value="1"/>
</dbReference>
<dbReference type="PANTHER" id="PTHR42705:SF2">
    <property type="entry name" value="BIFUNCTIONAL NON-HOMOLOGOUS END JOINING PROTEIN LIGD"/>
    <property type="match status" value="1"/>
</dbReference>
<name>A0A1H6FIG4_THEAL</name>
<accession>A0A1H6FIG4</accession>
<dbReference type="EMBL" id="FNWJ01000001">
    <property type="protein sequence ID" value="SEH10212.1"/>
    <property type="molecule type" value="Genomic_DNA"/>
</dbReference>
<dbReference type="InterPro" id="IPR052171">
    <property type="entry name" value="NHEJ_LigD"/>
</dbReference>
<feature type="domain" description="DNA ligase D polymerase" evidence="2">
    <location>
        <begin position="42"/>
        <end position="295"/>
    </location>
</feature>
<dbReference type="InterPro" id="IPR014145">
    <property type="entry name" value="LigD_pol_dom"/>
</dbReference>
<keyword evidence="4" id="KW-1185">Reference proteome</keyword>
<evidence type="ECO:0000313" key="4">
    <source>
        <dbReference type="Proteomes" id="UP000222056"/>
    </source>
</evidence>
<reference evidence="4" key="1">
    <citation type="submission" date="2016-10" db="EMBL/GenBank/DDBJ databases">
        <authorList>
            <person name="Varghese N."/>
            <person name="Submissions S."/>
        </authorList>
    </citation>
    <scope>NUCLEOTIDE SEQUENCE [LARGE SCALE GENOMIC DNA]</scope>
    <source>
        <strain evidence="4">ATCC 35263</strain>
    </source>
</reference>
<dbReference type="Gene3D" id="3.90.920.10">
    <property type="entry name" value="DNA primase, PRIM domain"/>
    <property type="match status" value="1"/>
</dbReference>
<dbReference type="NCBIfam" id="TIGR02778">
    <property type="entry name" value="ligD_pol"/>
    <property type="match status" value="1"/>
</dbReference>
<evidence type="ECO:0000256" key="1">
    <source>
        <dbReference type="SAM" id="MobiDB-lite"/>
    </source>
</evidence>
<proteinExistence type="predicted"/>
<gene>
    <name evidence="3" type="ORF">SAMN02745716_0059</name>
</gene>
<evidence type="ECO:0000313" key="3">
    <source>
        <dbReference type="EMBL" id="SEH10212.1"/>
    </source>
</evidence>
<evidence type="ECO:0000259" key="2">
    <source>
        <dbReference type="Pfam" id="PF21686"/>
    </source>
</evidence>